<proteinExistence type="predicted"/>
<organism evidence="9 10">
    <name type="scientific">Solanum bulbocastanum</name>
    <name type="common">Wild potato</name>
    <dbReference type="NCBI Taxonomy" id="147425"/>
    <lineage>
        <taxon>Eukaryota</taxon>
        <taxon>Viridiplantae</taxon>
        <taxon>Streptophyta</taxon>
        <taxon>Embryophyta</taxon>
        <taxon>Tracheophyta</taxon>
        <taxon>Spermatophyta</taxon>
        <taxon>Magnoliopsida</taxon>
        <taxon>eudicotyledons</taxon>
        <taxon>Gunneridae</taxon>
        <taxon>Pentapetalae</taxon>
        <taxon>asterids</taxon>
        <taxon>lamiids</taxon>
        <taxon>Solanales</taxon>
        <taxon>Solanaceae</taxon>
        <taxon>Solanoideae</taxon>
        <taxon>Solaneae</taxon>
        <taxon>Solanum</taxon>
    </lineage>
</organism>
<dbReference type="InterPro" id="IPR007230">
    <property type="entry name" value="Nup98_auto-Pept-S59_dom"/>
</dbReference>
<reference evidence="9 10" key="1">
    <citation type="submission" date="2024-02" db="EMBL/GenBank/DDBJ databases">
        <title>de novo genome assembly of Solanum bulbocastanum strain 11H21.</title>
        <authorList>
            <person name="Hosaka A.J."/>
        </authorList>
    </citation>
    <scope>NUCLEOTIDE SEQUENCE [LARGE SCALE GENOMIC DNA]</scope>
    <source>
        <tissue evidence="9">Young leaves</tissue>
    </source>
</reference>
<keyword evidence="10" id="KW-1185">Reference proteome</keyword>
<dbReference type="PANTHER" id="PTHR23198:SF19">
    <property type="entry name" value="NUCLEAR PORE COMPLEX PROTEIN NUP98A-LIKE ISOFORM X1"/>
    <property type="match status" value="1"/>
</dbReference>
<dbReference type="GO" id="GO:0051028">
    <property type="term" value="P:mRNA transport"/>
    <property type="evidence" value="ECO:0007669"/>
    <property type="project" value="UniProtKB-KW"/>
</dbReference>
<evidence type="ECO:0000256" key="7">
    <source>
        <dbReference type="ARBA" id="ARBA00023242"/>
    </source>
</evidence>
<dbReference type="AlphaFoldDB" id="A0AAN8U088"/>
<dbReference type="Proteomes" id="UP001371456">
    <property type="component" value="Unassembled WGS sequence"/>
</dbReference>
<keyword evidence="2" id="KW-0813">Transport</keyword>
<evidence type="ECO:0000256" key="2">
    <source>
        <dbReference type="ARBA" id="ARBA00022448"/>
    </source>
</evidence>
<protein>
    <recommendedName>
        <fullName evidence="8">Peptidase S59 domain-containing protein</fullName>
    </recommendedName>
</protein>
<evidence type="ECO:0000256" key="3">
    <source>
        <dbReference type="ARBA" id="ARBA00022816"/>
    </source>
</evidence>
<evidence type="ECO:0000256" key="6">
    <source>
        <dbReference type="ARBA" id="ARBA00023132"/>
    </source>
</evidence>
<dbReference type="GO" id="GO:0017056">
    <property type="term" value="F:structural constituent of nuclear pore"/>
    <property type="evidence" value="ECO:0007669"/>
    <property type="project" value="InterPro"/>
</dbReference>
<dbReference type="InterPro" id="IPR036903">
    <property type="entry name" value="Nup98_auto-Pept-S59_dom_sf"/>
</dbReference>
<evidence type="ECO:0000313" key="10">
    <source>
        <dbReference type="Proteomes" id="UP001371456"/>
    </source>
</evidence>
<gene>
    <name evidence="9" type="ORF">RDI58_006110</name>
</gene>
<dbReference type="GO" id="GO:0000973">
    <property type="term" value="P:post-transcriptional tethering of RNA polymerase II gene DNA at nuclear periphery"/>
    <property type="evidence" value="ECO:0007669"/>
    <property type="project" value="TreeGrafter"/>
</dbReference>
<dbReference type="GO" id="GO:0006606">
    <property type="term" value="P:protein import into nucleus"/>
    <property type="evidence" value="ECO:0007669"/>
    <property type="project" value="TreeGrafter"/>
</dbReference>
<dbReference type="SUPFAM" id="SSF82215">
    <property type="entry name" value="C-terminal autoproteolytic domain of nucleoporin nup98"/>
    <property type="match status" value="1"/>
</dbReference>
<keyword evidence="6" id="KW-0906">Nuclear pore complex</keyword>
<dbReference type="GO" id="GO:0006405">
    <property type="term" value="P:RNA export from nucleus"/>
    <property type="evidence" value="ECO:0007669"/>
    <property type="project" value="TreeGrafter"/>
</dbReference>
<evidence type="ECO:0000256" key="4">
    <source>
        <dbReference type="ARBA" id="ARBA00022927"/>
    </source>
</evidence>
<evidence type="ECO:0000313" key="9">
    <source>
        <dbReference type="EMBL" id="KAK6798408.1"/>
    </source>
</evidence>
<evidence type="ECO:0000259" key="8">
    <source>
        <dbReference type="PROSITE" id="PS51434"/>
    </source>
</evidence>
<dbReference type="PANTHER" id="PTHR23198">
    <property type="entry name" value="NUCLEOPORIN"/>
    <property type="match status" value="1"/>
</dbReference>
<dbReference type="InterPro" id="IPR037665">
    <property type="entry name" value="Nucleoporin_S59-like"/>
</dbReference>
<dbReference type="GO" id="GO:0034398">
    <property type="term" value="P:telomere tethering at nuclear periphery"/>
    <property type="evidence" value="ECO:0007669"/>
    <property type="project" value="TreeGrafter"/>
</dbReference>
<name>A0AAN8U088_SOLBU</name>
<dbReference type="GO" id="GO:0003723">
    <property type="term" value="F:RNA binding"/>
    <property type="evidence" value="ECO:0007669"/>
    <property type="project" value="TreeGrafter"/>
</dbReference>
<keyword evidence="4" id="KW-0653">Protein transport</keyword>
<dbReference type="EMBL" id="JBANQN010000002">
    <property type="protein sequence ID" value="KAK6798408.1"/>
    <property type="molecule type" value="Genomic_DNA"/>
</dbReference>
<dbReference type="GO" id="GO:0044614">
    <property type="term" value="C:nuclear pore cytoplasmic filaments"/>
    <property type="evidence" value="ECO:0007669"/>
    <property type="project" value="TreeGrafter"/>
</dbReference>
<keyword evidence="5" id="KW-0811">Translocation</keyword>
<evidence type="ECO:0000256" key="5">
    <source>
        <dbReference type="ARBA" id="ARBA00023010"/>
    </source>
</evidence>
<dbReference type="GO" id="GO:0008139">
    <property type="term" value="F:nuclear localization sequence binding"/>
    <property type="evidence" value="ECO:0007669"/>
    <property type="project" value="TreeGrafter"/>
</dbReference>
<sequence length="112" mass="12783">MLFTILIMLKVSNNPAPLIIRLSSLSQHRLPPHKYKPTSDKPKFLGMLWLMDQKFKLLSYVKIASTGCGWHYAKASKEKEEADFCCHVKDFVVGRHGYGSIKFLGENRCPEA</sequence>
<dbReference type="Gene3D" id="3.30.1610.10">
    <property type="entry name" value="Peptidase S59, nucleoporin"/>
    <property type="match status" value="1"/>
</dbReference>
<accession>A0AAN8U088</accession>
<comment type="caution">
    <text evidence="9">The sequence shown here is derived from an EMBL/GenBank/DDBJ whole genome shotgun (WGS) entry which is preliminary data.</text>
</comment>
<evidence type="ECO:0000256" key="1">
    <source>
        <dbReference type="ARBA" id="ARBA00004567"/>
    </source>
</evidence>
<feature type="domain" description="Peptidase S59" evidence="8">
    <location>
        <begin position="68"/>
        <end position="112"/>
    </location>
</feature>
<keyword evidence="7" id="KW-0539">Nucleus</keyword>
<keyword evidence="3" id="KW-0509">mRNA transport</keyword>
<dbReference type="PROSITE" id="PS51434">
    <property type="entry name" value="NUP_C"/>
    <property type="match status" value="1"/>
</dbReference>
<comment type="subcellular location">
    <subcellularLocation>
        <location evidence="1">Nucleus</location>
        <location evidence="1">Nuclear pore complex</location>
    </subcellularLocation>
</comment>